<evidence type="ECO:0000256" key="4">
    <source>
        <dbReference type="ARBA" id="ARBA00023065"/>
    </source>
</evidence>
<evidence type="ECO:0000256" key="3">
    <source>
        <dbReference type="ARBA" id="ARBA00022448"/>
    </source>
</evidence>
<evidence type="ECO:0000256" key="8">
    <source>
        <dbReference type="HAMAP-Rule" id="MF_00530"/>
    </source>
</evidence>
<protein>
    <recommendedName>
        <fullName evidence="8">ATP synthase epsilon chain</fullName>
    </recommendedName>
    <alternativeName>
        <fullName evidence="8">ATP synthase F1 sector epsilon subunit</fullName>
    </alternativeName>
    <alternativeName>
        <fullName evidence="8">F-ATPase epsilon subunit</fullName>
    </alternativeName>
</protein>
<dbReference type="PANTHER" id="PTHR13822:SF10">
    <property type="entry name" value="ATP SYNTHASE EPSILON CHAIN, CHLOROPLASTIC"/>
    <property type="match status" value="1"/>
</dbReference>
<evidence type="ECO:0000256" key="5">
    <source>
        <dbReference type="ARBA" id="ARBA00023136"/>
    </source>
</evidence>
<feature type="domain" description="ATP synthase epsilon subunit C-terminal" evidence="10">
    <location>
        <begin position="90"/>
        <end position="135"/>
    </location>
</feature>
<dbReference type="NCBIfam" id="TIGR01216">
    <property type="entry name" value="ATP_synt_epsi"/>
    <property type="match status" value="1"/>
</dbReference>
<sequence>MARTFTLEVVTPERVLFSSDQVVSVTAPGWEGSFGVMALHAPMVVALRTGVITVKLADGEEVHIATTGGFFEVADNRAVILCDVAELDREIDVERARRALQRAVERLRNFQDPAIDRERAQRAKERAMARLKAAGAL</sequence>
<feature type="domain" description="ATP synthase F1 complex delta/epsilon subunit N-terminal" evidence="11">
    <location>
        <begin position="5"/>
        <end position="85"/>
    </location>
</feature>
<evidence type="ECO:0000256" key="6">
    <source>
        <dbReference type="ARBA" id="ARBA00023196"/>
    </source>
</evidence>
<keyword evidence="7 8" id="KW-0066">ATP synthesis</keyword>
<evidence type="ECO:0000256" key="7">
    <source>
        <dbReference type="ARBA" id="ARBA00023310"/>
    </source>
</evidence>
<comment type="subcellular location">
    <subcellularLocation>
        <location evidence="8">Cell membrane</location>
        <topology evidence="8">Peripheral membrane protein</topology>
    </subcellularLocation>
    <subcellularLocation>
        <location evidence="1">Endomembrane system</location>
        <topology evidence="1">Peripheral membrane protein</topology>
    </subcellularLocation>
</comment>
<evidence type="ECO:0000256" key="1">
    <source>
        <dbReference type="ARBA" id="ARBA00004184"/>
    </source>
</evidence>
<dbReference type="Gene3D" id="1.20.5.440">
    <property type="entry name" value="ATP synthase delta/epsilon subunit, C-terminal domain"/>
    <property type="match status" value="1"/>
</dbReference>
<dbReference type="NCBIfam" id="NF009980">
    <property type="entry name" value="PRK13446.1"/>
    <property type="match status" value="1"/>
</dbReference>
<keyword evidence="8" id="KW-0375">Hydrogen ion transport</keyword>
<dbReference type="Pfam" id="PF02823">
    <property type="entry name" value="ATP-synt_DE_N"/>
    <property type="match status" value="1"/>
</dbReference>
<keyword evidence="8" id="KW-1003">Cell membrane</keyword>
<dbReference type="GO" id="GO:0012505">
    <property type="term" value="C:endomembrane system"/>
    <property type="evidence" value="ECO:0007669"/>
    <property type="project" value="UniProtKB-SubCell"/>
</dbReference>
<keyword evidence="4 8" id="KW-0406">Ion transport</keyword>
<comment type="subunit">
    <text evidence="8 9">F-type ATPases have 2 components, CF(1) - the catalytic core - and CF(0) - the membrane proton channel. CF(1) has five subunits: alpha(3), beta(3), gamma(1), delta(1), epsilon(1). CF(0) has three main subunits: a, b and c.</text>
</comment>
<evidence type="ECO:0000259" key="11">
    <source>
        <dbReference type="Pfam" id="PF02823"/>
    </source>
</evidence>
<dbReference type="GO" id="GO:0045259">
    <property type="term" value="C:proton-transporting ATP synthase complex"/>
    <property type="evidence" value="ECO:0007669"/>
    <property type="project" value="UniProtKB-KW"/>
</dbReference>
<dbReference type="GO" id="GO:0046933">
    <property type="term" value="F:proton-transporting ATP synthase activity, rotational mechanism"/>
    <property type="evidence" value="ECO:0007669"/>
    <property type="project" value="UniProtKB-UniRule"/>
</dbReference>
<dbReference type="HAMAP" id="MF_00530">
    <property type="entry name" value="ATP_synth_epsil_bac"/>
    <property type="match status" value="1"/>
</dbReference>
<comment type="similarity">
    <text evidence="2 8 9">Belongs to the ATPase epsilon chain family.</text>
</comment>
<dbReference type="CDD" id="cd12152">
    <property type="entry name" value="F1-ATPase_delta"/>
    <property type="match status" value="1"/>
</dbReference>
<accession>A0A2H5XDT6</accession>
<name>A0A2H5XDT6_9BACT</name>
<gene>
    <name evidence="8 12" type="primary">atpC</name>
    <name evidence="12" type="ORF">HRbin17_01857</name>
</gene>
<evidence type="ECO:0000313" key="13">
    <source>
        <dbReference type="Proteomes" id="UP000236173"/>
    </source>
</evidence>
<evidence type="ECO:0000256" key="9">
    <source>
        <dbReference type="RuleBase" id="RU003656"/>
    </source>
</evidence>
<dbReference type="EMBL" id="BEHT01000025">
    <property type="protein sequence ID" value="GBC99335.1"/>
    <property type="molecule type" value="Genomic_DNA"/>
</dbReference>
<comment type="caution">
    <text evidence="12">The sequence shown here is derived from an EMBL/GenBank/DDBJ whole genome shotgun (WGS) entry which is preliminary data.</text>
</comment>
<keyword evidence="3 8" id="KW-0813">Transport</keyword>
<dbReference type="GO" id="GO:0005886">
    <property type="term" value="C:plasma membrane"/>
    <property type="evidence" value="ECO:0007669"/>
    <property type="project" value="UniProtKB-SubCell"/>
</dbReference>
<dbReference type="InterPro" id="IPR020547">
    <property type="entry name" value="ATP_synth_F1_esu_C"/>
</dbReference>
<dbReference type="PANTHER" id="PTHR13822">
    <property type="entry name" value="ATP SYNTHASE DELTA/EPSILON CHAIN"/>
    <property type="match status" value="1"/>
</dbReference>
<evidence type="ECO:0000259" key="10">
    <source>
        <dbReference type="Pfam" id="PF00401"/>
    </source>
</evidence>
<evidence type="ECO:0000313" key="12">
    <source>
        <dbReference type="EMBL" id="GBC99335.1"/>
    </source>
</evidence>
<dbReference type="Gene3D" id="2.60.15.10">
    <property type="entry name" value="F0F1 ATP synthase delta/epsilon subunit, N-terminal"/>
    <property type="match status" value="1"/>
</dbReference>
<dbReference type="InterPro" id="IPR036771">
    <property type="entry name" value="ATPsynth_dsu/esu_N"/>
</dbReference>
<keyword evidence="6 8" id="KW-0139">CF(1)</keyword>
<proteinExistence type="inferred from homology"/>
<dbReference type="SUPFAM" id="SSF51344">
    <property type="entry name" value="Epsilon subunit of F1F0-ATP synthase N-terminal domain"/>
    <property type="match status" value="1"/>
</dbReference>
<dbReference type="Pfam" id="PF00401">
    <property type="entry name" value="ATP-synt_DE"/>
    <property type="match status" value="1"/>
</dbReference>
<dbReference type="InterPro" id="IPR020546">
    <property type="entry name" value="ATP_synth_F1_dsu/esu_N"/>
</dbReference>
<evidence type="ECO:0000256" key="2">
    <source>
        <dbReference type="ARBA" id="ARBA00005712"/>
    </source>
</evidence>
<dbReference type="AlphaFoldDB" id="A0A2H5XDT6"/>
<dbReference type="GO" id="GO:0005524">
    <property type="term" value="F:ATP binding"/>
    <property type="evidence" value="ECO:0007669"/>
    <property type="project" value="UniProtKB-UniRule"/>
</dbReference>
<dbReference type="InterPro" id="IPR001469">
    <property type="entry name" value="ATP_synth_F1_dsu/esu"/>
</dbReference>
<reference evidence="13" key="1">
    <citation type="submission" date="2017-09" db="EMBL/GenBank/DDBJ databases">
        <title>Metaegenomics of thermophilic ammonia-oxidizing enrichment culture.</title>
        <authorList>
            <person name="Kato S."/>
            <person name="Suzuki K."/>
        </authorList>
    </citation>
    <scope>NUCLEOTIDE SEQUENCE [LARGE SCALE GENOMIC DNA]</scope>
</reference>
<organism evidence="12 13">
    <name type="scientific">Candidatus Fervidibacter japonicus</name>
    <dbReference type="NCBI Taxonomy" id="2035412"/>
    <lineage>
        <taxon>Bacteria</taxon>
        <taxon>Candidatus Fervidibacterota</taxon>
        <taxon>Candidatus Fervidibacter</taxon>
    </lineage>
</organism>
<comment type="function">
    <text evidence="8">Produces ATP from ADP in the presence of a proton gradient across the membrane.</text>
</comment>
<keyword evidence="5 8" id="KW-0472">Membrane</keyword>
<dbReference type="Proteomes" id="UP000236173">
    <property type="component" value="Unassembled WGS sequence"/>
</dbReference>